<evidence type="ECO:0000313" key="3">
    <source>
        <dbReference type="Proteomes" id="UP000652761"/>
    </source>
</evidence>
<feature type="region of interest" description="Disordered" evidence="1">
    <location>
        <begin position="74"/>
        <end position="116"/>
    </location>
</feature>
<sequence length="116" mass="13033">MGVDDGVFVPPSDITQHGDYIGVRNEVFVPPFDIYRMVFVLLSDNIASTCVVSLTTEDLNEDARSHVITYGDFARTRRRNARTRRTEHQRQPETSSPALADQSSELRGPNRPGERG</sequence>
<evidence type="ECO:0000256" key="1">
    <source>
        <dbReference type="SAM" id="MobiDB-lite"/>
    </source>
</evidence>
<dbReference type="AlphaFoldDB" id="A0A843WF46"/>
<accession>A0A843WF46</accession>
<feature type="compositionally biased region" description="Polar residues" evidence="1">
    <location>
        <begin position="92"/>
        <end position="105"/>
    </location>
</feature>
<proteinExistence type="predicted"/>
<gene>
    <name evidence="2" type="ORF">Taro_035524</name>
</gene>
<dbReference type="EMBL" id="NMUH01002911">
    <property type="protein sequence ID" value="MQM02754.1"/>
    <property type="molecule type" value="Genomic_DNA"/>
</dbReference>
<name>A0A843WF46_COLES</name>
<reference evidence="2" key="1">
    <citation type="submission" date="2017-07" db="EMBL/GenBank/DDBJ databases">
        <title>Taro Niue Genome Assembly and Annotation.</title>
        <authorList>
            <person name="Atibalentja N."/>
            <person name="Keating K."/>
            <person name="Fields C.J."/>
        </authorList>
    </citation>
    <scope>NUCLEOTIDE SEQUENCE</scope>
    <source>
        <strain evidence="2">Niue_2</strain>
        <tissue evidence="2">Leaf</tissue>
    </source>
</reference>
<keyword evidence="3" id="KW-1185">Reference proteome</keyword>
<dbReference type="Proteomes" id="UP000652761">
    <property type="component" value="Unassembled WGS sequence"/>
</dbReference>
<comment type="caution">
    <text evidence="2">The sequence shown here is derived from an EMBL/GenBank/DDBJ whole genome shotgun (WGS) entry which is preliminary data.</text>
</comment>
<organism evidence="2 3">
    <name type="scientific">Colocasia esculenta</name>
    <name type="common">Wild taro</name>
    <name type="synonym">Arum esculentum</name>
    <dbReference type="NCBI Taxonomy" id="4460"/>
    <lineage>
        <taxon>Eukaryota</taxon>
        <taxon>Viridiplantae</taxon>
        <taxon>Streptophyta</taxon>
        <taxon>Embryophyta</taxon>
        <taxon>Tracheophyta</taxon>
        <taxon>Spermatophyta</taxon>
        <taxon>Magnoliopsida</taxon>
        <taxon>Liliopsida</taxon>
        <taxon>Araceae</taxon>
        <taxon>Aroideae</taxon>
        <taxon>Colocasieae</taxon>
        <taxon>Colocasia</taxon>
    </lineage>
</organism>
<protein>
    <submittedName>
        <fullName evidence="2">Uncharacterized protein</fullName>
    </submittedName>
</protein>
<evidence type="ECO:0000313" key="2">
    <source>
        <dbReference type="EMBL" id="MQM02754.1"/>
    </source>
</evidence>